<organism evidence="6 7">
    <name type="scientific">Microbulbifer salipaludis</name>
    <dbReference type="NCBI Taxonomy" id="187980"/>
    <lineage>
        <taxon>Bacteria</taxon>
        <taxon>Pseudomonadati</taxon>
        <taxon>Pseudomonadota</taxon>
        <taxon>Gammaproteobacteria</taxon>
        <taxon>Cellvibrionales</taxon>
        <taxon>Microbulbiferaceae</taxon>
        <taxon>Microbulbifer</taxon>
    </lineage>
</organism>
<comment type="similarity">
    <text evidence="2">Belongs to the KHG/KDPG aldolase family.</text>
</comment>
<dbReference type="RefSeq" id="WP_207001885.1">
    <property type="nucleotide sequence ID" value="NZ_JAEKJR010000002.1"/>
</dbReference>
<evidence type="ECO:0000256" key="4">
    <source>
        <dbReference type="ARBA" id="ARBA00023239"/>
    </source>
</evidence>
<reference evidence="6 7" key="1">
    <citation type="submission" date="2020-12" db="EMBL/GenBank/DDBJ databases">
        <title>Oil enriched cultivation method for isolating marine PHA-producing bacteria.</title>
        <authorList>
            <person name="Zheng W."/>
            <person name="Yu S."/>
            <person name="Huang Y."/>
        </authorList>
    </citation>
    <scope>NUCLEOTIDE SEQUENCE [LARGE SCALE GENOMIC DNA]</scope>
    <source>
        <strain evidence="6 7">SN0-2</strain>
    </source>
</reference>
<sequence>MTQTAAVPPPLIAILRGVTPAEIIPIAGALLDAGIKYIEVPLNSPNALESISQLVAEFGQQALCGAGTVTRLDEARAVRATGARLLVSPNIEPEVIRYGVSEGMSVFPGFFSPTEAFAAIAAGAKTLKLFPSGDLGPGYIRNLRAVLPLDVQIFAVGGINLQNMEEFWHAGACGFGIGGDLYRPGDSAEKVGDHALQYIESIQQLSTSKQ</sequence>
<proteinExistence type="inferred from homology"/>
<comment type="pathway">
    <text evidence="1">Carbohydrate acid metabolism.</text>
</comment>
<evidence type="ECO:0000313" key="6">
    <source>
        <dbReference type="EMBL" id="MBN8431288.1"/>
    </source>
</evidence>
<dbReference type="EMBL" id="JAEKJR010000002">
    <property type="protein sequence ID" value="MBN8431288.1"/>
    <property type="molecule type" value="Genomic_DNA"/>
</dbReference>
<dbReference type="Proteomes" id="UP000664293">
    <property type="component" value="Unassembled WGS sequence"/>
</dbReference>
<gene>
    <name evidence="6" type="ORF">JF535_10550</name>
</gene>
<evidence type="ECO:0000256" key="1">
    <source>
        <dbReference type="ARBA" id="ARBA00004761"/>
    </source>
</evidence>
<accession>A0ABS3E7J9</accession>
<protein>
    <submittedName>
        <fullName evidence="6">2-dehydro-3-deoxy-6-phosphogalactonate aldolase</fullName>
        <ecNumber evidence="6">4.1.2.21</ecNumber>
    </submittedName>
</protein>
<dbReference type="Pfam" id="PF01081">
    <property type="entry name" value="Aldolase"/>
    <property type="match status" value="1"/>
</dbReference>
<comment type="subunit">
    <text evidence="3">Homotrimer.</text>
</comment>
<dbReference type="InterPro" id="IPR013785">
    <property type="entry name" value="Aldolase_TIM"/>
</dbReference>
<dbReference type="PROSITE" id="PS00160">
    <property type="entry name" value="ALDOLASE_KDPG_KHG_2"/>
    <property type="match status" value="1"/>
</dbReference>
<dbReference type="NCBIfam" id="NF006600">
    <property type="entry name" value="PRK09140.1"/>
    <property type="match status" value="1"/>
</dbReference>
<dbReference type="Gene3D" id="3.20.20.70">
    <property type="entry name" value="Aldolase class I"/>
    <property type="match status" value="1"/>
</dbReference>
<name>A0ABS3E7J9_9GAMM</name>
<dbReference type="SUPFAM" id="SSF51569">
    <property type="entry name" value="Aldolase"/>
    <property type="match status" value="1"/>
</dbReference>
<dbReference type="EC" id="4.1.2.21" evidence="6"/>
<dbReference type="GO" id="GO:0008674">
    <property type="term" value="F:2-dehydro-3-deoxy-6-phosphogalactonate aldolase activity"/>
    <property type="evidence" value="ECO:0007669"/>
    <property type="project" value="UniProtKB-EC"/>
</dbReference>
<keyword evidence="7" id="KW-1185">Reference proteome</keyword>
<evidence type="ECO:0000313" key="7">
    <source>
        <dbReference type="Proteomes" id="UP000664293"/>
    </source>
</evidence>
<dbReference type="InterPro" id="IPR000887">
    <property type="entry name" value="Aldlse_KDPG_KHG"/>
</dbReference>
<evidence type="ECO:0000256" key="3">
    <source>
        <dbReference type="ARBA" id="ARBA00011233"/>
    </source>
</evidence>
<dbReference type="PANTHER" id="PTHR30246:SF1">
    <property type="entry name" value="2-DEHYDRO-3-DEOXY-6-PHOSPHOGALACTONATE ALDOLASE-RELATED"/>
    <property type="match status" value="1"/>
</dbReference>
<dbReference type="InterPro" id="IPR031338">
    <property type="entry name" value="KDPG/KHG_AS_2"/>
</dbReference>
<comment type="caution">
    <text evidence="6">The sequence shown here is derived from an EMBL/GenBank/DDBJ whole genome shotgun (WGS) entry which is preliminary data.</text>
</comment>
<dbReference type="PANTHER" id="PTHR30246">
    <property type="entry name" value="2-KETO-3-DEOXY-6-PHOSPHOGLUCONATE ALDOLASE"/>
    <property type="match status" value="1"/>
</dbReference>
<dbReference type="CDD" id="cd00452">
    <property type="entry name" value="KDPG_aldolase"/>
    <property type="match status" value="1"/>
</dbReference>
<evidence type="ECO:0000256" key="5">
    <source>
        <dbReference type="ARBA" id="ARBA00023277"/>
    </source>
</evidence>
<evidence type="ECO:0000256" key="2">
    <source>
        <dbReference type="ARBA" id="ARBA00006906"/>
    </source>
</evidence>
<keyword evidence="4 6" id="KW-0456">Lyase</keyword>
<keyword evidence="5" id="KW-0119">Carbohydrate metabolism</keyword>